<sequence>MKKYGNDYRQRGKKFEYTGKWYGSSLSVKELKRHALNNTGLMAAALVIYFASLMLNNEGSRIFWILLPYMVVVFPVSYGIMGGASLFLFCRQQEGKADHSQVVIPEEHIGHMTCAQYEKGVRRPVRCSIAITVLGLFTSVANLIFLLKDFENLIFTRELLFEAAAVLILVLGSVSTAQNWQIKAKFTNFE</sequence>
<organism evidence="2 3">
    <name type="scientific">Blautia faecis</name>
    <dbReference type="NCBI Taxonomy" id="871665"/>
    <lineage>
        <taxon>Bacteria</taxon>
        <taxon>Bacillati</taxon>
        <taxon>Bacillota</taxon>
        <taxon>Clostridia</taxon>
        <taxon>Lachnospirales</taxon>
        <taxon>Lachnospiraceae</taxon>
        <taxon>Blautia</taxon>
    </lineage>
</organism>
<feature type="transmembrane region" description="Helical" evidence="1">
    <location>
        <begin position="35"/>
        <end position="56"/>
    </location>
</feature>
<evidence type="ECO:0000256" key="1">
    <source>
        <dbReference type="SAM" id="Phobius"/>
    </source>
</evidence>
<feature type="transmembrane region" description="Helical" evidence="1">
    <location>
        <begin position="62"/>
        <end position="89"/>
    </location>
</feature>
<dbReference type="Proteomes" id="UP001644719">
    <property type="component" value="Unassembled WGS sequence"/>
</dbReference>
<evidence type="ECO:0000313" key="3">
    <source>
        <dbReference type="Proteomes" id="UP001644719"/>
    </source>
</evidence>
<comment type="caution">
    <text evidence="2">The sequence shown here is derived from an EMBL/GenBank/DDBJ whole genome shotgun (WGS) entry which is preliminary data.</text>
</comment>
<dbReference type="RefSeq" id="WP_173769567.1">
    <property type="nucleotide sequence ID" value="NZ_JAAIPU010000002.1"/>
</dbReference>
<dbReference type="EMBL" id="JAAITS010000013">
    <property type="protein sequence ID" value="NSG85071.1"/>
    <property type="molecule type" value="Genomic_DNA"/>
</dbReference>
<proteinExistence type="predicted"/>
<reference evidence="2 3" key="1">
    <citation type="journal article" date="2020" name="Cell Host Microbe">
        <title>Functional and Genomic Variation between Human-Derived Isolates of Lachnospiraceae Reveals Inter- and Intra-Species Diversity.</title>
        <authorList>
            <person name="Sorbara M.T."/>
            <person name="Littmann E.R."/>
            <person name="Fontana E."/>
            <person name="Moody T.U."/>
            <person name="Kohout C.E."/>
            <person name="Gjonbalaj M."/>
            <person name="Eaton V."/>
            <person name="Seok R."/>
            <person name="Leiner I.M."/>
            <person name="Pamer E.G."/>
        </authorList>
    </citation>
    <scope>NUCLEOTIDE SEQUENCE [LARGE SCALE GENOMIC DNA]</scope>
    <source>
        <strain evidence="2 3">MSK.17.74</strain>
    </source>
</reference>
<evidence type="ECO:0008006" key="4">
    <source>
        <dbReference type="Google" id="ProtNLM"/>
    </source>
</evidence>
<protein>
    <recommendedName>
        <fullName evidence="4">DUF3278 domain-containing protein</fullName>
    </recommendedName>
</protein>
<keyword evidence="1" id="KW-0812">Transmembrane</keyword>
<keyword evidence="1" id="KW-0472">Membrane</keyword>
<keyword evidence="3" id="KW-1185">Reference proteome</keyword>
<accession>A0ABX2H598</accession>
<gene>
    <name evidence="2" type="ORF">G5B17_06410</name>
</gene>
<feature type="transmembrane region" description="Helical" evidence="1">
    <location>
        <begin position="127"/>
        <end position="147"/>
    </location>
</feature>
<name>A0ABX2H598_9FIRM</name>
<keyword evidence="1" id="KW-1133">Transmembrane helix</keyword>
<feature type="transmembrane region" description="Helical" evidence="1">
    <location>
        <begin position="159"/>
        <end position="177"/>
    </location>
</feature>
<evidence type="ECO:0000313" key="2">
    <source>
        <dbReference type="EMBL" id="NSG85071.1"/>
    </source>
</evidence>